<dbReference type="EMBL" id="VDMD01000011">
    <property type="protein sequence ID" value="TRM62833.1"/>
    <property type="molecule type" value="Genomic_DNA"/>
</dbReference>
<organism evidence="6 7">
    <name type="scientific">Schizophyllum amplum</name>
    <dbReference type="NCBI Taxonomy" id="97359"/>
    <lineage>
        <taxon>Eukaryota</taxon>
        <taxon>Fungi</taxon>
        <taxon>Dikarya</taxon>
        <taxon>Basidiomycota</taxon>
        <taxon>Agaricomycotina</taxon>
        <taxon>Agaricomycetes</taxon>
        <taxon>Agaricomycetidae</taxon>
        <taxon>Agaricales</taxon>
        <taxon>Schizophyllaceae</taxon>
        <taxon>Schizophyllum</taxon>
    </lineage>
</organism>
<feature type="domain" description="MYND-type" evidence="5">
    <location>
        <begin position="447"/>
        <end position="487"/>
    </location>
</feature>
<dbReference type="Gene3D" id="6.10.140.2220">
    <property type="match status" value="1"/>
</dbReference>
<gene>
    <name evidence="6" type="ORF">BD626DRAFT_593145</name>
</gene>
<protein>
    <recommendedName>
        <fullName evidence="5">MYND-type domain-containing protein</fullName>
    </recommendedName>
</protein>
<dbReference type="Proteomes" id="UP000320762">
    <property type="component" value="Unassembled WGS sequence"/>
</dbReference>
<evidence type="ECO:0000313" key="6">
    <source>
        <dbReference type="EMBL" id="TRM62833.1"/>
    </source>
</evidence>
<evidence type="ECO:0000256" key="2">
    <source>
        <dbReference type="ARBA" id="ARBA00022771"/>
    </source>
</evidence>
<keyword evidence="1" id="KW-0479">Metal-binding</keyword>
<dbReference type="InterPro" id="IPR002893">
    <property type="entry name" value="Znf_MYND"/>
</dbReference>
<evidence type="ECO:0000256" key="3">
    <source>
        <dbReference type="ARBA" id="ARBA00022833"/>
    </source>
</evidence>
<evidence type="ECO:0000313" key="7">
    <source>
        <dbReference type="Proteomes" id="UP000320762"/>
    </source>
</evidence>
<keyword evidence="7" id="KW-1185">Reference proteome</keyword>
<dbReference type="PROSITE" id="PS50865">
    <property type="entry name" value="ZF_MYND_2"/>
    <property type="match status" value="1"/>
</dbReference>
<name>A0A550CDG0_9AGAR</name>
<sequence length="589" mass="66840">MASKTYREKFWAKLNRDSDFPAQFRTALLEHYYNPVPLRFLRHPVVQEMFSRLRFDKIPTHPLKSGDKETIKKAIQALFAYDQLVAKTYQSTQACVDEVLAPFPDIWKWIMFLLPGAGNVRDMPTAEDSGTPSVSELDTGEIEMGVFWRCFVYSGLLASLMGFEPGRKACLSEPEFAHVCLSVLAHSGLSYMATATDSLHRLVEHVYRLLQDKKYSARVYSHISEYDERHPGIILHVLVDLSIQILDGPDASWQKFIPTYITFSKTLLASETAFAHFRDTGGMRNITTLLSCVLSASATVHAAYRHALVVFGMNTLRRMATSGSSNRPVIDSIRAGLLLVFRCILQWPVPGLVLDDKEIQRSREVNRLANDFVHGALLPALVWPGVSRAFQKSLQKTPDIGPGTDFDEAALLHAWPELAVVLALHAMCYHVLEQTRESLVKLEYCHNTECSAPANARTLKMCACAEVMYCSKACQKAHWRHQHRTECNRGLDRDGVGQCYLVSTRYEDLTSFSITHFERHYLKEFVTKLALPRELVSLPSHPDKQAWLMDLWRMTENVRHVQIEDPVPSSSECTRRIRRKIPDGDGARV</sequence>
<dbReference type="STRING" id="97359.A0A550CDG0"/>
<evidence type="ECO:0000256" key="1">
    <source>
        <dbReference type="ARBA" id="ARBA00022723"/>
    </source>
</evidence>
<evidence type="ECO:0000256" key="4">
    <source>
        <dbReference type="PROSITE-ProRule" id="PRU00134"/>
    </source>
</evidence>
<dbReference type="AlphaFoldDB" id="A0A550CDG0"/>
<dbReference type="SUPFAM" id="SSF144232">
    <property type="entry name" value="HIT/MYND zinc finger-like"/>
    <property type="match status" value="1"/>
</dbReference>
<accession>A0A550CDG0</accession>
<keyword evidence="3" id="KW-0862">Zinc</keyword>
<evidence type="ECO:0000259" key="5">
    <source>
        <dbReference type="PROSITE" id="PS50865"/>
    </source>
</evidence>
<keyword evidence="2 4" id="KW-0863">Zinc-finger</keyword>
<comment type="caution">
    <text evidence="6">The sequence shown here is derived from an EMBL/GenBank/DDBJ whole genome shotgun (WGS) entry which is preliminary data.</text>
</comment>
<proteinExistence type="predicted"/>
<dbReference type="Pfam" id="PF01753">
    <property type="entry name" value="zf-MYND"/>
    <property type="match status" value="1"/>
</dbReference>
<dbReference type="GO" id="GO:0008270">
    <property type="term" value="F:zinc ion binding"/>
    <property type="evidence" value="ECO:0007669"/>
    <property type="project" value="UniProtKB-KW"/>
</dbReference>
<dbReference type="OrthoDB" id="341421at2759"/>
<reference evidence="6 7" key="1">
    <citation type="journal article" date="2019" name="New Phytol.">
        <title>Comparative genomics reveals unique wood-decay strategies and fruiting body development in the Schizophyllaceae.</title>
        <authorList>
            <person name="Almasi E."/>
            <person name="Sahu N."/>
            <person name="Krizsan K."/>
            <person name="Balint B."/>
            <person name="Kovacs G.M."/>
            <person name="Kiss B."/>
            <person name="Cseklye J."/>
            <person name="Drula E."/>
            <person name="Henrissat B."/>
            <person name="Nagy I."/>
            <person name="Chovatia M."/>
            <person name="Adam C."/>
            <person name="LaButti K."/>
            <person name="Lipzen A."/>
            <person name="Riley R."/>
            <person name="Grigoriev I.V."/>
            <person name="Nagy L.G."/>
        </authorList>
    </citation>
    <scope>NUCLEOTIDE SEQUENCE [LARGE SCALE GENOMIC DNA]</scope>
    <source>
        <strain evidence="6 7">NL-1724</strain>
    </source>
</reference>